<evidence type="ECO:0000313" key="6">
    <source>
        <dbReference type="Proteomes" id="UP000008983"/>
    </source>
</evidence>
<dbReference type="GeneID" id="14907885"/>
<name>G0QSR6_ICHMU</name>
<dbReference type="GO" id="GO:0006139">
    <property type="term" value="P:nucleobase-containing compound metabolic process"/>
    <property type="evidence" value="ECO:0007669"/>
    <property type="project" value="InterPro"/>
</dbReference>
<feature type="region of interest" description="Disordered" evidence="4">
    <location>
        <begin position="1363"/>
        <end position="1388"/>
    </location>
</feature>
<keyword evidence="1" id="KW-0808">Transferase</keyword>
<dbReference type="CDD" id="cd02019">
    <property type="entry name" value="NK"/>
    <property type="match status" value="1"/>
</dbReference>
<dbReference type="InterPro" id="IPR027417">
    <property type="entry name" value="P-loop_NTPase"/>
</dbReference>
<keyword evidence="6" id="KW-1185">Reference proteome</keyword>
<dbReference type="PANTHER" id="PTHR23359">
    <property type="entry name" value="NUCLEOTIDE KINASE"/>
    <property type="match status" value="1"/>
</dbReference>
<dbReference type="InterPro" id="IPR000850">
    <property type="entry name" value="Adenylat/UMP-CMP_kin"/>
</dbReference>
<dbReference type="Gene3D" id="3.40.50.300">
    <property type="entry name" value="P-loop containing nucleotide triphosphate hydrolases"/>
    <property type="match status" value="4"/>
</dbReference>
<dbReference type="GO" id="GO:0019205">
    <property type="term" value="F:nucleobase-containing compound kinase activity"/>
    <property type="evidence" value="ECO:0007669"/>
    <property type="project" value="InterPro"/>
</dbReference>
<evidence type="ECO:0000256" key="3">
    <source>
        <dbReference type="ARBA" id="ARBA00022777"/>
    </source>
</evidence>
<feature type="region of interest" description="Disordered" evidence="4">
    <location>
        <begin position="622"/>
        <end position="650"/>
    </location>
</feature>
<reference evidence="5 6" key="1">
    <citation type="submission" date="2011-07" db="EMBL/GenBank/DDBJ databases">
        <authorList>
            <person name="Coyne R."/>
            <person name="Brami D."/>
            <person name="Johnson J."/>
            <person name="Hostetler J."/>
            <person name="Hannick L."/>
            <person name="Clark T."/>
            <person name="Cassidy-Hanley D."/>
            <person name="Inman J."/>
        </authorList>
    </citation>
    <scope>NUCLEOTIDE SEQUENCE [LARGE SCALE GENOMIC DNA]</scope>
    <source>
        <strain evidence="5 6">G5</strain>
    </source>
</reference>
<accession>G0QSR6</accession>
<dbReference type="RefSeq" id="XP_004035221.1">
    <property type="nucleotide sequence ID" value="XM_004035173.1"/>
</dbReference>
<feature type="compositionally biased region" description="Acidic residues" evidence="4">
    <location>
        <begin position="1366"/>
        <end position="1387"/>
    </location>
</feature>
<dbReference type="OMA" id="MESVCGT"/>
<evidence type="ECO:0000256" key="4">
    <source>
        <dbReference type="SAM" id="MobiDB-lite"/>
    </source>
</evidence>
<dbReference type="InParanoid" id="G0QSR6"/>
<dbReference type="Pfam" id="PF00406">
    <property type="entry name" value="ADK"/>
    <property type="match status" value="1"/>
</dbReference>
<dbReference type="SUPFAM" id="SSF52540">
    <property type="entry name" value="P-loop containing nucleoside triphosphate hydrolases"/>
    <property type="match status" value="4"/>
</dbReference>
<dbReference type="Proteomes" id="UP000008983">
    <property type="component" value="Unassembled WGS sequence"/>
</dbReference>
<feature type="compositionally biased region" description="Acidic residues" evidence="4">
    <location>
        <begin position="631"/>
        <end position="646"/>
    </location>
</feature>
<proteinExistence type="predicted"/>
<dbReference type="eggNOG" id="KOG3079">
    <property type="taxonomic scope" value="Eukaryota"/>
</dbReference>
<organism evidence="5 6">
    <name type="scientific">Ichthyophthirius multifiliis</name>
    <name type="common">White spot disease agent</name>
    <name type="synonym">Ich</name>
    <dbReference type="NCBI Taxonomy" id="5932"/>
    <lineage>
        <taxon>Eukaryota</taxon>
        <taxon>Sar</taxon>
        <taxon>Alveolata</taxon>
        <taxon>Ciliophora</taxon>
        <taxon>Intramacronucleata</taxon>
        <taxon>Oligohymenophorea</taxon>
        <taxon>Hymenostomatida</taxon>
        <taxon>Ophryoglenina</taxon>
        <taxon>Ichthyophthirius</taxon>
    </lineage>
</organism>
<evidence type="ECO:0000256" key="2">
    <source>
        <dbReference type="ARBA" id="ARBA00022741"/>
    </source>
</evidence>
<dbReference type="OrthoDB" id="439792at2759"/>
<dbReference type="STRING" id="857967.G0QSR6"/>
<keyword evidence="3" id="KW-0418">Kinase</keyword>
<sequence length="2048" mass="240547">MSQKIFINNMICEQQGESLLQLTYNIKINQTCQESLIKIWKLFHINYSGYIQREQFQKYVQILFKFLVNIQDKELLIYIAKEEINKICTHNDKEQLSFEFFCEFFANLAVRFIENLNIQSYQSFLDLIYDRTTTSTFRNVYDNSQIHLNYKIKVYLYNRDQIEEQFSQSQRNDFPQYIVYFEEQVLHDQQLFLSLNEREDLVLERNIIDENQIIPLGFSAENAIHAININNFAIPNSEFFHLPQKNIHLLEQVKLVIACENQHNLIKSLEIALNQNEVIQMIGCLGAHLQKYQQNVQLLHRINSYLGHPFATESLRNKTGIESKFNILSDFYSIDDLEVDQIDQLHKKQKLRNAQRRKLIDTENKKRNKKRPKDLKEYIRTLDFNLIKQIQNHIDQSKLKISLKELKQENQKQNSDHTLQFRQFISKGGKIPQDTLDAYKEDVLEYANKRPLQMLVMGKPKTGKSKFCSLLQKKIDIIHIEAGFLIEKLMIRVKENEANATEEEPDKSLPWEKEIVKELLEGKSISGNNLIELINNELQNDLPQNKGFILDVPLCFSQGEVDWIDAIIKNKVALPKIGCRYFSHIIEFSCEDDDVLKFGGSVMELYGENLKIFSEREREISRQPKKRLNDDGEEVPEEEEANEEDEEGKKPLFENEMLYRPCEVEQILKEHLNQYNNLQRKRANEFLQHLTENEHIVVNLNGQSDEELVEYIYQCLGDEVQPLRPLAVKLDGGSEKDLLTQGLEETKMVRKWSPWQQVDPVELSKGRLLIGKGEFACDYAGRVFLFENEENQNAFERNARKYLQKEPQLPKTYNIAIIGPRQSGKKTMANKLADQYGFLVVDLEAIIGEILEWQKQQEIEIGQHIVSNFDSKINHIHFSAEEWKDIQKGGLISAKDIWPIVLHKLGITLQKKPENWGVEKNEDEQELDEEAKAAAEQAAKKAATKKAQMNKKGAKKEVDDERPVTPPIEDLSLKNLIQVIQPDGKLKPVQGLCIIGYPTNEQEISMLKYHNILLDKIIVLNDKGEEEEGKVLKTIKNMEDQVLNIENEVKYITDATAVLKEQYSEDSVKEIPIEGTELEVYNRIRVQLDPFFIRFDTEELARYPADVGEEDDPITWGEYGSYCPIIFKDEQWLVPGRGDNEVIVRGKRHKFYSEEQKKKFQENTWKYVDGSHHLELPPPRILLMGVRGSGLHTQLQKLYEKYKIPVMDLKQNLINHILNEKEKRRQDRVFQKGFKPQEKDEEGNIIEDPEIKEEAADFDKRIEEIRLMKLIMSDVKQVFINGNFFDLEEDLISMSLPELLSESRKLPECVLLLKVDEKNFMERQFNQKEIEDLYNKKMEERRLEKQREKERLRQEKLAELAANLQEGEEMPQLEEEEEEPEDQEDPEAPNLLEMINEKKAKLTEQRESDLAKLEEYKTAFEDLGIQVIEITCERSIQHVFDKITYNLKPFLEERQNKLEQQQTYVLKKPQKEENEEEEKPFRLQYFEKSYTYRKSRFGEKNPLSLLEIPKIKDFPLLYRDRIYYFHSEEEVLKASKEPLKYIKNNCFPKDVNIKPIVFVIGKPKTGKSTLSKIIEEQLGIVRIKLSSVLEDYGPQHPCLTYQNAREVLQQGESLSDQQVVDLVLQRVQMADCKASGWVLDGLPQNKQQAILFQQKGVVPYAVLSLQLNDSEIKKRAQKQTKNKNKFGYNQIILHEKLQACENDILENFYLTTFNNVRFLDAKISKWGVFDLAKLYIGQTTLSRQQFSRALITNEPVNIGQLGLTINEILQNMSTFKNISPVALKTKKFYVQNNIRHPFIAYFDGYIYVLDNEQELHDFLNRPDLYVYQYIDDDLPSKVPIDNIIEKYNTVNNKGYCTGFLRNDQLKKSQPSLLVEYKGGIYSFSSTQYQVRFKQMPQDYENIKLHDKLPVQFDPLNLVKKVAKKGDCTAFLEHHLGNIVMRVLAQLGYKRIKYPTLNCKETALKYIAISLKACNPNKDENYRQKYQQRLQQFIKHCYYSEEMKEEQKRKSFWNDWDEENLLKITKEFKEFMDTVESNDKEVYFERFIR</sequence>
<gene>
    <name evidence="5" type="ORF">IMG5_103090</name>
</gene>
<feature type="compositionally biased region" description="Basic residues" evidence="4">
    <location>
        <begin position="942"/>
        <end position="954"/>
    </location>
</feature>
<keyword evidence="2" id="KW-0547">Nucleotide-binding</keyword>
<evidence type="ECO:0008006" key="7">
    <source>
        <dbReference type="Google" id="ProtNLM"/>
    </source>
</evidence>
<evidence type="ECO:0000313" key="5">
    <source>
        <dbReference type="EMBL" id="EGR31735.1"/>
    </source>
</evidence>
<protein>
    <recommendedName>
        <fullName evidence="7">P-loop containing nucleoside triphosphate hydrolase</fullName>
    </recommendedName>
</protein>
<dbReference type="EMBL" id="GL983822">
    <property type="protein sequence ID" value="EGR31735.1"/>
    <property type="molecule type" value="Genomic_DNA"/>
</dbReference>
<evidence type="ECO:0000256" key="1">
    <source>
        <dbReference type="ARBA" id="ARBA00022679"/>
    </source>
</evidence>
<feature type="region of interest" description="Disordered" evidence="4">
    <location>
        <begin position="917"/>
        <end position="965"/>
    </location>
</feature>
<dbReference type="eggNOG" id="KOG3078">
    <property type="taxonomic scope" value="Eukaryota"/>
</dbReference>
<dbReference type="GO" id="GO:0005524">
    <property type="term" value="F:ATP binding"/>
    <property type="evidence" value="ECO:0007669"/>
    <property type="project" value="InterPro"/>
</dbReference>